<keyword evidence="7" id="KW-1185">Reference proteome</keyword>
<dbReference type="VEuPathDB" id="FungiDB:CHGG_05409"/>
<proteinExistence type="inferred from homology"/>
<dbReference type="InterPro" id="IPR036568">
    <property type="entry name" value="GGCT-like_sf"/>
</dbReference>
<dbReference type="GeneID" id="4390258"/>
<sequence>MSSHTQRPTDPPPAAAPKKTRKAADPKVTQTKTAASAGASTEKAQASKDKASKTAKPKANTASKEGTSCVFLYGTLMMPEVFYKTIYGTTDPPEATRKLHPFQPAMLDGYQRFRVMDVVYPGIIPTKGRKVYGTLVSGLTKAHIQKLDKYEGDQYDRRSVTVNLVKRLGGGNLADAGKAVADVYIFKFPQELDAMDWDPVEFRPSKGGKRGQGKGREYSNHTMKRSATCIYMVGTVDSKMGENWNSDTTGLLLCSTRHQSHDCTAREESPRLADGLREAADVQLSQEARAGSGGLKRPRSEARRPPLFVYADSPERIVP</sequence>
<evidence type="ECO:0000256" key="1">
    <source>
        <dbReference type="ARBA" id="ARBA00008861"/>
    </source>
</evidence>
<comment type="similarity">
    <text evidence="1">Belongs to the gamma-glutamylcyclotransferase family.</text>
</comment>
<dbReference type="InterPro" id="IPR045038">
    <property type="entry name" value="AIG2-like"/>
</dbReference>
<gene>
    <name evidence="6" type="ORF">CHGG_05409</name>
</gene>
<protein>
    <recommendedName>
        <fullName evidence="3">Putative gamma-glutamylcyclotransferase</fullName>
    </recommendedName>
</protein>
<evidence type="ECO:0000256" key="2">
    <source>
        <dbReference type="ARBA" id="ARBA00022679"/>
    </source>
</evidence>
<dbReference type="RefSeq" id="XP_001221504.1">
    <property type="nucleotide sequence ID" value="XM_001221503.1"/>
</dbReference>
<name>Q2H7F6_CHAGB</name>
<evidence type="ECO:0000259" key="5">
    <source>
        <dbReference type="Pfam" id="PF06094"/>
    </source>
</evidence>
<dbReference type="PANTHER" id="PTHR31544:SF2">
    <property type="entry name" value="AIG2-LIKE PROTEIN D"/>
    <property type="match status" value="1"/>
</dbReference>
<dbReference type="GO" id="GO:0016740">
    <property type="term" value="F:transferase activity"/>
    <property type="evidence" value="ECO:0007669"/>
    <property type="project" value="UniProtKB-KW"/>
</dbReference>
<reference evidence="7" key="1">
    <citation type="journal article" date="2015" name="Genome Announc.">
        <title>Draft genome sequence of the cellulolytic fungus Chaetomium globosum.</title>
        <authorList>
            <person name="Cuomo C.A."/>
            <person name="Untereiner W.A."/>
            <person name="Ma L.-J."/>
            <person name="Grabherr M."/>
            <person name="Birren B.W."/>
        </authorList>
    </citation>
    <scope>NUCLEOTIDE SEQUENCE [LARGE SCALE GENOMIC DNA]</scope>
    <source>
        <strain evidence="7">ATCC 6205 / CBS 148.51 / DSM 1962 / NBRC 6347 / NRRL 1970</strain>
    </source>
</reference>
<dbReference type="InterPro" id="IPR009288">
    <property type="entry name" value="AIG2-like_dom"/>
</dbReference>
<dbReference type="OrthoDB" id="1044435at2759"/>
<feature type="compositionally biased region" description="Polar residues" evidence="4">
    <location>
        <begin position="28"/>
        <end position="44"/>
    </location>
</feature>
<accession>Q2H7F6</accession>
<dbReference type="EMBL" id="CH408031">
    <property type="protein sequence ID" value="EAQ88790.1"/>
    <property type="molecule type" value="Genomic_DNA"/>
</dbReference>
<keyword evidence="2" id="KW-0808">Transferase</keyword>
<dbReference type="SUPFAM" id="SSF110857">
    <property type="entry name" value="Gamma-glutamyl cyclotransferase-like"/>
    <property type="match status" value="1"/>
</dbReference>
<dbReference type="InParanoid" id="Q2H7F6"/>
<evidence type="ECO:0000256" key="4">
    <source>
        <dbReference type="SAM" id="MobiDB-lite"/>
    </source>
</evidence>
<dbReference type="HOGENOM" id="CLU_871535_0_0_1"/>
<organism evidence="6 7">
    <name type="scientific">Chaetomium globosum (strain ATCC 6205 / CBS 148.51 / DSM 1962 / NBRC 6347 / NRRL 1970)</name>
    <name type="common">Soil fungus</name>
    <dbReference type="NCBI Taxonomy" id="306901"/>
    <lineage>
        <taxon>Eukaryota</taxon>
        <taxon>Fungi</taxon>
        <taxon>Dikarya</taxon>
        <taxon>Ascomycota</taxon>
        <taxon>Pezizomycotina</taxon>
        <taxon>Sordariomycetes</taxon>
        <taxon>Sordariomycetidae</taxon>
        <taxon>Sordariales</taxon>
        <taxon>Chaetomiaceae</taxon>
        <taxon>Chaetomium</taxon>
    </lineage>
</organism>
<feature type="region of interest" description="Disordered" evidence="4">
    <location>
        <begin position="1"/>
        <end position="60"/>
    </location>
</feature>
<dbReference type="AlphaFoldDB" id="Q2H7F6"/>
<evidence type="ECO:0000313" key="6">
    <source>
        <dbReference type="EMBL" id="EAQ88790.1"/>
    </source>
</evidence>
<dbReference type="Proteomes" id="UP000001056">
    <property type="component" value="Unassembled WGS sequence"/>
</dbReference>
<dbReference type="Pfam" id="PF06094">
    <property type="entry name" value="GGACT"/>
    <property type="match status" value="1"/>
</dbReference>
<dbReference type="InterPro" id="IPR013024">
    <property type="entry name" value="GGCT-like"/>
</dbReference>
<dbReference type="PANTHER" id="PTHR31544">
    <property type="entry name" value="AIG2-LIKE PROTEIN D"/>
    <property type="match status" value="1"/>
</dbReference>
<dbReference type="CDD" id="cd06661">
    <property type="entry name" value="GGCT_like"/>
    <property type="match status" value="1"/>
</dbReference>
<evidence type="ECO:0000256" key="3">
    <source>
        <dbReference type="ARBA" id="ARBA00030602"/>
    </source>
</evidence>
<feature type="domain" description="Gamma-glutamylcyclotransferase AIG2-like" evidence="5">
    <location>
        <begin position="70"/>
        <end position="189"/>
    </location>
</feature>
<evidence type="ECO:0000313" key="7">
    <source>
        <dbReference type="Proteomes" id="UP000001056"/>
    </source>
</evidence>
<dbReference type="Gene3D" id="3.10.490.10">
    <property type="entry name" value="Gamma-glutamyl cyclotransferase-like"/>
    <property type="match status" value="1"/>
</dbReference>
<feature type="region of interest" description="Disordered" evidence="4">
    <location>
        <begin position="280"/>
        <end position="319"/>
    </location>
</feature>
<dbReference type="eggNOG" id="ENOG502S5MR">
    <property type="taxonomic scope" value="Eukaryota"/>
</dbReference>